<dbReference type="GO" id="GO:0000470">
    <property type="term" value="P:maturation of LSU-rRNA"/>
    <property type="evidence" value="ECO:0007669"/>
    <property type="project" value="TreeGrafter"/>
</dbReference>
<dbReference type="AlphaFoldDB" id="A0A099P292"/>
<accession>A0A099P292</accession>
<dbReference type="VEuPathDB" id="FungiDB:C5L36_0B12450"/>
<dbReference type="GO" id="GO:0030687">
    <property type="term" value="C:preribosome, large subunit precursor"/>
    <property type="evidence" value="ECO:0007669"/>
    <property type="project" value="TreeGrafter"/>
</dbReference>
<dbReference type="PANTHER" id="PTHR15002">
    <property type="entry name" value="RIBOSOMAL BIOGENESIS PROTEIN LAS1L"/>
    <property type="match status" value="1"/>
</dbReference>
<dbReference type="GO" id="GO:0004519">
    <property type="term" value="F:endonuclease activity"/>
    <property type="evidence" value="ECO:0007669"/>
    <property type="project" value="InterPro"/>
</dbReference>
<dbReference type="GO" id="GO:0000460">
    <property type="term" value="P:maturation of 5.8S rRNA"/>
    <property type="evidence" value="ECO:0007669"/>
    <property type="project" value="TreeGrafter"/>
</dbReference>
<dbReference type="GO" id="GO:0090730">
    <property type="term" value="C:Las1 complex"/>
    <property type="evidence" value="ECO:0007669"/>
    <property type="project" value="InterPro"/>
</dbReference>
<gene>
    <name evidence="1" type="ORF">JL09_g1853</name>
</gene>
<dbReference type="eggNOG" id="KOG2425">
    <property type="taxonomic scope" value="Eukaryota"/>
</dbReference>
<comment type="caution">
    <text evidence="1">The sequence shown here is derived from an EMBL/GenBank/DDBJ whole genome shotgun (WGS) entry which is preliminary data.</text>
</comment>
<reference evidence="2" key="1">
    <citation type="journal article" date="2014" name="Microb. Cell Fact.">
        <title>Exploiting Issatchenkia orientalis SD108 for succinic acid production.</title>
        <authorList>
            <person name="Xiao H."/>
            <person name="Shao Z."/>
            <person name="Jiang Y."/>
            <person name="Dole S."/>
            <person name="Zhao H."/>
        </authorList>
    </citation>
    <scope>NUCLEOTIDE SEQUENCE [LARGE SCALE GENOMIC DNA]</scope>
    <source>
        <strain evidence="2">SD108</strain>
    </source>
</reference>
<evidence type="ECO:0000313" key="2">
    <source>
        <dbReference type="Proteomes" id="UP000029867"/>
    </source>
</evidence>
<evidence type="ECO:0000313" key="1">
    <source>
        <dbReference type="EMBL" id="KGK39030.1"/>
    </source>
</evidence>
<dbReference type="PANTHER" id="PTHR15002:SF0">
    <property type="entry name" value="RIBOSOMAL BIOGENESIS PROTEIN LAS1L"/>
    <property type="match status" value="1"/>
</dbReference>
<dbReference type="Proteomes" id="UP000029867">
    <property type="component" value="Unassembled WGS sequence"/>
</dbReference>
<dbReference type="EMBL" id="JQFK01000013">
    <property type="protein sequence ID" value="KGK39030.1"/>
    <property type="molecule type" value="Genomic_DNA"/>
</dbReference>
<sequence length="477" mass="56324">MNNPHITAFKFPNELEFLYKCFYLSKDTDLKRQAISKVRSYLTKSPIPHSIEITALLMEAMLEDETQTGVKLFKYEERKTFLTSSNNPTATDLNIRLQYSMIMVKFVNGLLDPFQQSMFNISLHKLAVELKLPNYFVECRHICTHERLPSLQMLRMITQRAYQWLRVEYWENILNKYKSLDLLEVNETRWNMSLMNVKRTHDLKTLQQKEQNGDIFSKYSLKEVENLLKSIRKDRKREIQEKVKLQSVVDDTNKLKHLIDTKNASNIIQIMIFRNVLLLQTEKNHDVNEKQLVGMRMIWGTILQNLDVTFVTKLWIELFKLSTSTTLVNYGTNYVEECIINNKPIKYLKSETEIRQCENWIKWILENITFIDKSNIGEIVQLLFTQSNASRICVPILNNQYSALLTEVNCQEKIATLEKTIQRFWTNETNFKKRTLEDVELNILDDENTNKRTKTSINLFDSYSSWRPIPFGCPPPI</sequence>
<dbReference type="InterPro" id="IPR007174">
    <property type="entry name" value="Las1"/>
</dbReference>
<proteinExistence type="predicted"/>
<organism evidence="1 2">
    <name type="scientific">Pichia kudriavzevii</name>
    <name type="common">Yeast</name>
    <name type="synonym">Issatchenkia orientalis</name>
    <dbReference type="NCBI Taxonomy" id="4909"/>
    <lineage>
        <taxon>Eukaryota</taxon>
        <taxon>Fungi</taxon>
        <taxon>Dikarya</taxon>
        <taxon>Ascomycota</taxon>
        <taxon>Saccharomycotina</taxon>
        <taxon>Pichiomycetes</taxon>
        <taxon>Pichiales</taxon>
        <taxon>Pichiaceae</taxon>
        <taxon>Pichia</taxon>
    </lineage>
</organism>
<protein>
    <recommendedName>
        <fullName evidence="3">Protein LAS1</fullName>
    </recommendedName>
</protein>
<dbReference type="Pfam" id="PF04031">
    <property type="entry name" value="Las1"/>
    <property type="match status" value="1"/>
</dbReference>
<dbReference type="HOGENOM" id="CLU_043823_0_0_1"/>
<evidence type="ECO:0008006" key="3">
    <source>
        <dbReference type="Google" id="ProtNLM"/>
    </source>
</evidence>
<name>A0A099P292_PICKU</name>